<dbReference type="Gene3D" id="3.40.1170.60">
    <property type="match status" value="1"/>
</dbReference>
<evidence type="ECO:0000259" key="6">
    <source>
        <dbReference type="PROSITE" id="PS50173"/>
    </source>
</evidence>
<comment type="caution">
    <text evidence="7">The sequence shown here is derived from an EMBL/GenBank/DDBJ whole genome shotgun (WGS) entry which is preliminary data.</text>
</comment>
<dbReference type="InterPro" id="IPR001126">
    <property type="entry name" value="UmuC"/>
</dbReference>
<protein>
    <submittedName>
        <fullName evidence="7">DNA polymerase IV</fullName>
    </submittedName>
</protein>
<dbReference type="PANTHER" id="PTHR11076:SF35">
    <property type="entry name" value="DNA REPAIR PROTEIN HOMOLOG YOBH"/>
    <property type="match status" value="1"/>
</dbReference>
<dbReference type="RefSeq" id="WP_145945671.1">
    <property type="nucleotide sequence ID" value="NZ_NMTS02000014.1"/>
</dbReference>
<comment type="similarity">
    <text evidence="1">Belongs to the DNA polymerase type-Y family.</text>
</comment>
<dbReference type="PANTHER" id="PTHR11076">
    <property type="entry name" value="DNA REPAIR POLYMERASE UMUC / TRANSFERASE FAMILY MEMBER"/>
    <property type="match status" value="1"/>
</dbReference>
<dbReference type="SUPFAM" id="SSF56672">
    <property type="entry name" value="DNA/RNA polymerases"/>
    <property type="match status" value="1"/>
</dbReference>
<evidence type="ECO:0000313" key="8">
    <source>
        <dbReference type="Proteomes" id="UP000221015"/>
    </source>
</evidence>
<reference evidence="7 8" key="1">
    <citation type="journal article" date="2017" name="Front. Microbiol.">
        <title>New Insights into the Diversity of the Genus Faecalibacterium.</title>
        <authorList>
            <person name="Benevides L."/>
            <person name="Burman S."/>
            <person name="Martin R."/>
            <person name="Robert V."/>
            <person name="Thomas M."/>
            <person name="Miquel S."/>
            <person name="Chain F."/>
            <person name="Sokol H."/>
            <person name="Bermudez-Humaran L.G."/>
            <person name="Morrison M."/>
            <person name="Langella P."/>
            <person name="Azevedo V.A."/>
            <person name="Chatel J.M."/>
            <person name="Soares S."/>
        </authorList>
    </citation>
    <scope>NUCLEOTIDE SEQUENCE [LARGE SCALE GENOMIC DNA]</scope>
    <source>
        <strain evidence="7 8">CNCM I 4542</strain>
    </source>
</reference>
<dbReference type="AlphaFoldDB" id="A0A2J4JPU5"/>
<keyword evidence="5" id="KW-0239">DNA-directed DNA polymerase</keyword>
<dbReference type="Gene3D" id="3.30.70.270">
    <property type="match status" value="1"/>
</dbReference>
<evidence type="ECO:0000256" key="4">
    <source>
        <dbReference type="ARBA" id="ARBA00022763"/>
    </source>
</evidence>
<evidence type="ECO:0000313" key="7">
    <source>
        <dbReference type="EMBL" id="PLK29883.1"/>
    </source>
</evidence>
<keyword evidence="2" id="KW-0515">Mutator protein</keyword>
<keyword evidence="3" id="KW-0548">Nucleotidyltransferase</keyword>
<gene>
    <name evidence="7" type="ORF">CGS50_005615</name>
</gene>
<dbReference type="Pfam" id="PF00817">
    <property type="entry name" value="IMS"/>
    <property type="match status" value="1"/>
</dbReference>
<feature type="non-terminal residue" evidence="7">
    <location>
        <position position="254"/>
    </location>
</feature>
<dbReference type="CDD" id="cd03586">
    <property type="entry name" value="PolY_Pol_IV_kappa"/>
    <property type="match status" value="1"/>
</dbReference>
<dbReference type="PROSITE" id="PS50173">
    <property type="entry name" value="UMUC"/>
    <property type="match status" value="1"/>
</dbReference>
<dbReference type="InterPro" id="IPR043502">
    <property type="entry name" value="DNA/RNA_pol_sf"/>
</dbReference>
<dbReference type="InterPro" id="IPR050116">
    <property type="entry name" value="DNA_polymerase-Y"/>
</dbReference>
<dbReference type="GO" id="GO:0003887">
    <property type="term" value="F:DNA-directed DNA polymerase activity"/>
    <property type="evidence" value="ECO:0007669"/>
    <property type="project" value="UniProtKB-KW"/>
</dbReference>
<organism evidence="7 8">
    <name type="scientific">Faecalibacterium prausnitzii</name>
    <dbReference type="NCBI Taxonomy" id="853"/>
    <lineage>
        <taxon>Bacteria</taxon>
        <taxon>Bacillati</taxon>
        <taxon>Bacillota</taxon>
        <taxon>Clostridia</taxon>
        <taxon>Eubacteriales</taxon>
        <taxon>Oscillospiraceae</taxon>
        <taxon>Faecalibacterium</taxon>
    </lineage>
</organism>
<sequence>MQRVILHCDMNNFYASVECMLNPELKNKPVAVCGSVEERHGIVLAKNYAAKAFGVSTGEAIWQAKQKCQELVIVEPHYEQYMKFSKLAREIYGRYTDQIEPYGMDECWLDVTGSGCMGTGFEIADEIRRTVKFELGLTISAGVSFNKIFAKLGSDMKKPDAITCIESDSFREKIWCLPASDLLGVGRATEKVLSGYGIHTIGELAATSDDFLKCRLGKNGLAIKKYANGLDDSPVMRSDYVSPVKSIGHGITTM</sequence>
<evidence type="ECO:0000256" key="5">
    <source>
        <dbReference type="ARBA" id="ARBA00022932"/>
    </source>
</evidence>
<evidence type="ECO:0000256" key="2">
    <source>
        <dbReference type="ARBA" id="ARBA00022457"/>
    </source>
</evidence>
<keyword evidence="4" id="KW-0227">DNA damage</keyword>
<evidence type="ECO:0000256" key="3">
    <source>
        <dbReference type="ARBA" id="ARBA00022695"/>
    </source>
</evidence>
<proteinExistence type="inferred from homology"/>
<dbReference type="InterPro" id="IPR022880">
    <property type="entry name" value="DNApol_IV"/>
</dbReference>
<accession>A0A2J4JPU5</accession>
<feature type="domain" description="UmuC" evidence="6">
    <location>
        <begin position="5"/>
        <end position="186"/>
    </location>
</feature>
<dbReference type="EMBL" id="NMTS02000014">
    <property type="protein sequence ID" value="PLK29883.1"/>
    <property type="molecule type" value="Genomic_DNA"/>
</dbReference>
<dbReference type="GO" id="GO:0006281">
    <property type="term" value="P:DNA repair"/>
    <property type="evidence" value="ECO:0007669"/>
    <property type="project" value="InterPro"/>
</dbReference>
<dbReference type="GO" id="GO:0005829">
    <property type="term" value="C:cytosol"/>
    <property type="evidence" value="ECO:0007669"/>
    <property type="project" value="TreeGrafter"/>
</dbReference>
<dbReference type="GO" id="GO:0009432">
    <property type="term" value="P:SOS response"/>
    <property type="evidence" value="ECO:0007669"/>
    <property type="project" value="TreeGrafter"/>
</dbReference>
<name>A0A2J4JPU5_9FIRM</name>
<evidence type="ECO:0000256" key="1">
    <source>
        <dbReference type="ARBA" id="ARBA00010945"/>
    </source>
</evidence>
<dbReference type="Proteomes" id="UP000221015">
    <property type="component" value="Unassembled WGS sequence"/>
</dbReference>
<dbReference type="Gene3D" id="1.10.150.20">
    <property type="entry name" value="5' to 3' exonuclease, C-terminal subdomain"/>
    <property type="match status" value="1"/>
</dbReference>
<dbReference type="InterPro" id="IPR043128">
    <property type="entry name" value="Rev_trsase/Diguanyl_cyclase"/>
</dbReference>
<dbReference type="GO" id="GO:0042276">
    <property type="term" value="P:error-prone translesion synthesis"/>
    <property type="evidence" value="ECO:0007669"/>
    <property type="project" value="TreeGrafter"/>
</dbReference>
<keyword evidence="5" id="KW-0808">Transferase</keyword>